<dbReference type="InterPro" id="IPR043504">
    <property type="entry name" value="Peptidase_S1_PA_chymotrypsin"/>
</dbReference>
<dbReference type="InterPro" id="IPR050430">
    <property type="entry name" value="Peptidase_S1"/>
</dbReference>
<evidence type="ECO:0000256" key="7">
    <source>
        <dbReference type="ARBA" id="ARBA00023157"/>
    </source>
</evidence>
<comment type="similarity">
    <text evidence="2">Belongs to the peptidase S1 family.</text>
</comment>
<sequence>MVSLRRSNSHFCGGSIISNDYILTAAHCVIGASPSSVTVVTGTNTLNAGGSSHEVSSITVHSGYSAANSWRNDIALLKLLVPIAFTSLQSAVTLPAQGENAGAGTACIASGWGYTSYPGAGLPNNLQKVSLSVISNADCQASHTGTIFSTSICASAGAGKGVCNGDSGGPLTSNGKQIGIVSWGRPCATGVPDVYTRVSEYITWINQNAV</sequence>
<dbReference type="EMBL" id="KY661308">
    <property type="protein sequence ID" value="AVA17395.1"/>
    <property type="molecule type" value="mRNA"/>
</dbReference>
<dbReference type="PANTHER" id="PTHR24276">
    <property type="entry name" value="POLYSERASE-RELATED"/>
    <property type="match status" value="1"/>
</dbReference>
<dbReference type="GO" id="GO:0016485">
    <property type="term" value="P:protein processing"/>
    <property type="evidence" value="ECO:0007669"/>
    <property type="project" value="UniProtKB-ARBA"/>
</dbReference>
<keyword evidence="3" id="KW-0964">Secreted</keyword>
<dbReference type="SUPFAM" id="SSF50494">
    <property type="entry name" value="Trypsin-like serine proteases"/>
    <property type="match status" value="1"/>
</dbReference>
<evidence type="ECO:0000256" key="8">
    <source>
        <dbReference type="RuleBase" id="RU363034"/>
    </source>
</evidence>
<dbReference type="InterPro" id="IPR009003">
    <property type="entry name" value="Peptidase_S1_PA"/>
</dbReference>
<dbReference type="Pfam" id="PF00089">
    <property type="entry name" value="Trypsin"/>
    <property type="match status" value="1"/>
</dbReference>
<keyword evidence="7" id="KW-1015">Disulfide bond</keyword>
<dbReference type="GO" id="GO:0004252">
    <property type="term" value="F:serine-type endopeptidase activity"/>
    <property type="evidence" value="ECO:0007669"/>
    <property type="project" value="InterPro"/>
</dbReference>
<dbReference type="PROSITE" id="PS00134">
    <property type="entry name" value="TRYPSIN_HIS"/>
    <property type="match status" value="1"/>
</dbReference>
<dbReference type="PRINTS" id="PR00722">
    <property type="entry name" value="CHYMOTRYPSIN"/>
</dbReference>
<evidence type="ECO:0000259" key="9">
    <source>
        <dbReference type="PROSITE" id="PS50240"/>
    </source>
</evidence>
<protein>
    <submittedName>
        <fullName evidence="10">Putative Per a allergen</fullName>
    </submittedName>
</protein>
<evidence type="ECO:0000256" key="4">
    <source>
        <dbReference type="ARBA" id="ARBA00022670"/>
    </source>
</evidence>
<evidence type="ECO:0000256" key="1">
    <source>
        <dbReference type="ARBA" id="ARBA00004613"/>
    </source>
</evidence>
<dbReference type="PROSITE" id="PS50240">
    <property type="entry name" value="TRYPSIN_DOM"/>
    <property type="match status" value="1"/>
</dbReference>
<keyword evidence="5 8" id="KW-0378">Hydrolase</keyword>
<evidence type="ECO:0000256" key="3">
    <source>
        <dbReference type="ARBA" id="ARBA00022525"/>
    </source>
</evidence>
<dbReference type="InterPro" id="IPR001314">
    <property type="entry name" value="Peptidase_S1A"/>
</dbReference>
<keyword evidence="4 8" id="KW-0645">Protease</keyword>
<evidence type="ECO:0000256" key="6">
    <source>
        <dbReference type="ARBA" id="ARBA00022825"/>
    </source>
</evidence>
<accession>A0A2P0XIY5</accession>
<proteinExistence type="evidence at transcript level"/>
<evidence type="ECO:0000313" key="10">
    <source>
        <dbReference type="EMBL" id="AVA17395.1"/>
    </source>
</evidence>
<dbReference type="GO" id="GO:0005576">
    <property type="term" value="C:extracellular region"/>
    <property type="evidence" value="ECO:0007669"/>
    <property type="project" value="UniProtKB-SubCell"/>
</dbReference>
<dbReference type="CDD" id="cd00190">
    <property type="entry name" value="Tryp_SPc"/>
    <property type="match status" value="1"/>
</dbReference>
<dbReference type="AlphaFoldDB" id="A0A2P0XIY5"/>
<dbReference type="InterPro" id="IPR018114">
    <property type="entry name" value="TRYPSIN_HIS"/>
</dbReference>
<evidence type="ECO:0000256" key="5">
    <source>
        <dbReference type="ARBA" id="ARBA00022801"/>
    </source>
</evidence>
<dbReference type="PROSITE" id="PS00135">
    <property type="entry name" value="TRYPSIN_SER"/>
    <property type="match status" value="1"/>
</dbReference>
<organism evidence="10">
    <name type="scientific">Periplaneta americana</name>
    <name type="common">American cockroach</name>
    <name type="synonym">Blatta americana</name>
    <dbReference type="NCBI Taxonomy" id="6978"/>
    <lineage>
        <taxon>Eukaryota</taxon>
        <taxon>Metazoa</taxon>
        <taxon>Ecdysozoa</taxon>
        <taxon>Arthropoda</taxon>
        <taxon>Hexapoda</taxon>
        <taxon>Insecta</taxon>
        <taxon>Pterygota</taxon>
        <taxon>Neoptera</taxon>
        <taxon>Polyneoptera</taxon>
        <taxon>Dictyoptera</taxon>
        <taxon>Blattodea</taxon>
        <taxon>Blattoidea</taxon>
        <taxon>Blattidae</taxon>
        <taxon>Blattinae</taxon>
        <taxon>Periplaneta</taxon>
    </lineage>
</organism>
<dbReference type="SMART" id="SM00020">
    <property type="entry name" value="Tryp_SPc"/>
    <property type="match status" value="1"/>
</dbReference>
<dbReference type="FunFam" id="2.40.10.10:FF:000047">
    <property type="entry name" value="Trypsin eta"/>
    <property type="match status" value="1"/>
</dbReference>
<feature type="domain" description="Peptidase S1" evidence="9">
    <location>
        <begin position="1"/>
        <end position="210"/>
    </location>
</feature>
<comment type="subcellular location">
    <subcellularLocation>
        <location evidence="1">Secreted</location>
    </subcellularLocation>
</comment>
<dbReference type="InterPro" id="IPR001254">
    <property type="entry name" value="Trypsin_dom"/>
</dbReference>
<name>A0A2P0XIY5_PERAM</name>
<dbReference type="InterPro" id="IPR033116">
    <property type="entry name" value="TRYPSIN_SER"/>
</dbReference>
<dbReference type="PANTHER" id="PTHR24276:SF98">
    <property type="entry name" value="FI18310P1-RELATED"/>
    <property type="match status" value="1"/>
</dbReference>
<evidence type="ECO:0000256" key="2">
    <source>
        <dbReference type="ARBA" id="ARBA00007664"/>
    </source>
</evidence>
<keyword evidence="6 8" id="KW-0720">Serine protease</keyword>
<reference evidence="10" key="1">
    <citation type="submission" date="2017-02" db="EMBL/GenBank/DDBJ databases">
        <title>Prediction and expression profiling of allergens in Periplaneta americana developmental transcriptome.</title>
        <authorList>
            <person name="Song X."/>
            <person name="Li W."/>
        </authorList>
    </citation>
    <scope>NUCLEOTIDE SEQUENCE</scope>
</reference>
<dbReference type="Gene3D" id="2.40.10.10">
    <property type="entry name" value="Trypsin-like serine proteases"/>
    <property type="match status" value="2"/>
</dbReference>